<dbReference type="PROSITE" id="PS00101">
    <property type="entry name" value="HEXAPEP_TRANSFERASES"/>
    <property type="match status" value="2"/>
</dbReference>
<gene>
    <name evidence="8" type="primary">lpxA</name>
    <name evidence="10" type="ORF">HMPREF3233_01547</name>
</gene>
<dbReference type="HAMAP" id="MF_00387">
    <property type="entry name" value="LpxA"/>
    <property type="match status" value="1"/>
</dbReference>
<dbReference type="InterPro" id="IPR037157">
    <property type="entry name" value="Acetyltransf_C_sf"/>
</dbReference>
<dbReference type="GO" id="GO:0005737">
    <property type="term" value="C:cytoplasm"/>
    <property type="evidence" value="ECO:0007669"/>
    <property type="project" value="UniProtKB-SubCell"/>
</dbReference>
<name>A0A133S2N1_9FIRM</name>
<dbReference type="PATRIC" id="fig|39777.7.peg.1513"/>
<evidence type="ECO:0000256" key="1">
    <source>
        <dbReference type="ARBA" id="ARBA00022490"/>
    </source>
</evidence>
<comment type="function">
    <text evidence="8">Involved in the biosynthesis of lipid A, a phosphorylated glycolipid that anchors the lipopolysaccharide to the outer membrane of the cell.</text>
</comment>
<comment type="similarity">
    <text evidence="8">Belongs to the transferase hexapeptide repeat family. LpxA subfamily.</text>
</comment>
<evidence type="ECO:0000256" key="2">
    <source>
        <dbReference type="ARBA" id="ARBA00022516"/>
    </source>
</evidence>
<protein>
    <recommendedName>
        <fullName evidence="8">Acyl-[acyl-carrier-protein]--UDP-N-acetylglucosamine O-acyltransferase</fullName>
        <shortName evidence="8">UDP-N-acetylglucosamine acyltransferase</shortName>
        <ecNumber evidence="8">2.3.1.129</ecNumber>
    </recommendedName>
</protein>
<organism evidence="10">
    <name type="scientific">Veillonella atypica</name>
    <dbReference type="NCBI Taxonomy" id="39777"/>
    <lineage>
        <taxon>Bacteria</taxon>
        <taxon>Bacillati</taxon>
        <taxon>Bacillota</taxon>
        <taxon>Negativicutes</taxon>
        <taxon>Veillonellales</taxon>
        <taxon>Veillonellaceae</taxon>
        <taxon>Veillonella</taxon>
    </lineage>
</organism>
<accession>A0A133S2N1</accession>
<sequence>MIVVIVVGMENAESNIHNTAIVHPNAKLGKDVVIGPGAVIGENVEIGDGTQIGANVVIGGWTTIGKRCEIYPGASIGLEPQDLKFKGEKSYCYVGDETVIREFVTISRATGEGEETRVGNNCLLQACTHVAHNCIVGNNVIMSNCAGLAGHAIVEDRVVIGGLAGVHQFVKIGRNAMVGGMAKVVQDIPPYVIADGQPARVIGLNSVGLSRAGISEEVRRSLKQAFRIIYRSGFSLSRAIEEMEMQLDSSVEIENLLRFLRNADRGIMRTRRD</sequence>
<dbReference type="NCBIfam" id="TIGR01852">
    <property type="entry name" value="lipid_A_lpxA"/>
    <property type="match status" value="1"/>
</dbReference>
<dbReference type="InterPro" id="IPR029098">
    <property type="entry name" value="Acetyltransf_C"/>
</dbReference>
<dbReference type="PIRSF" id="PIRSF000456">
    <property type="entry name" value="UDP-GlcNAc_acltr"/>
    <property type="match status" value="1"/>
</dbReference>
<comment type="pathway">
    <text evidence="8">Glycolipid biosynthesis; lipid IV(A) biosynthesis; lipid IV(A) from (3R)-3-hydroxytetradecanoyl-[acyl-carrier-protein] and UDP-N-acetyl-alpha-D-glucosamine: step 1/6.</text>
</comment>
<dbReference type="EMBL" id="LRQT01000086">
    <property type="protein sequence ID" value="KXA62684.1"/>
    <property type="molecule type" value="Genomic_DNA"/>
</dbReference>
<evidence type="ECO:0000313" key="10">
    <source>
        <dbReference type="EMBL" id="KXA62684.1"/>
    </source>
</evidence>
<dbReference type="AlphaFoldDB" id="A0A133S2N1"/>
<evidence type="ECO:0000256" key="8">
    <source>
        <dbReference type="HAMAP-Rule" id="MF_00387"/>
    </source>
</evidence>
<reference evidence="10 11" key="1">
    <citation type="submission" date="2016-01" db="EMBL/GenBank/DDBJ databases">
        <authorList>
            <person name="Oliw E.H."/>
        </authorList>
    </citation>
    <scope>NUCLEOTIDE SEQUENCE [LARGE SCALE GENOMIC DNA]</scope>
    <source>
        <strain evidence="10 11">CMW7756B</strain>
    </source>
</reference>
<evidence type="ECO:0000256" key="5">
    <source>
        <dbReference type="ARBA" id="ARBA00022737"/>
    </source>
</evidence>
<keyword evidence="5 8" id="KW-0677">Repeat</keyword>
<evidence type="ECO:0000256" key="7">
    <source>
        <dbReference type="ARBA" id="ARBA00023315"/>
    </source>
</evidence>
<dbReference type="Gene3D" id="2.160.10.10">
    <property type="entry name" value="Hexapeptide repeat proteins"/>
    <property type="match status" value="1"/>
</dbReference>
<dbReference type="Pfam" id="PF13720">
    <property type="entry name" value="Acetyltransf_11"/>
    <property type="match status" value="1"/>
</dbReference>
<evidence type="ECO:0000256" key="3">
    <source>
        <dbReference type="ARBA" id="ARBA00022556"/>
    </source>
</evidence>
<feature type="domain" description="UDP N-acetylglucosamine O-acyltransferase C-terminal" evidence="9">
    <location>
        <begin position="187"/>
        <end position="268"/>
    </location>
</feature>
<dbReference type="GO" id="GO:0008780">
    <property type="term" value="F:acyl-[acyl-carrier-protein]-UDP-N-acetylglucosamine O-acyltransferase activity"/>
    <property type="evidence" value="ECO:0007669"/>
    <property type="project" value="UniProtKB-UniRule"/>
</dbReference>
<keyword evidence="2 8" id="KW-0444">Lipid biosynthesis</keyword>
<keyword evidence="6 8" id="KW-0443">Lipid metabolism</keyword>
<dbReference type="GO" id="GO:0016020">
    <property type="term" value="C:membrane"/>
    <property type="evidence" value="ECO:0007669"/>
    <property type="project" value="GOC"/>
</dbReference>
<dbReference type="STRING" id="39777.B7L28_02770"/>
<proteinExistence type="inferred from homology"/>
<dbReference type="CDD" id="cd03351">
    <property type="entry name" value="LbH_UDP-GlcNAc_AT"/>
    <property type="match status" value="1"/>
</dbReference>
<comment type="subcellular location">
    <subcellularLocation>
        <location evidence="8">Cytoplasm</location>
    </subcellularLocation>
</comment>
<keyword evidence="3 8" id="KW-0441">Lipid A biosynthesis</keyword>
<dbReference type="NCBIfam" id="NF003657">
    <property type="entry name" value="PRK05289.1"/>
    <property type="match status" value="1"/>
</dbReference>
<evidence type="ECO:0000256" key="4">
    <source>
        <dbReference type="ARBA" id="ARBA00022679"/>
    </source>
</evidence>
<comment type="caution">
    <text evidence="10">The sequence shown here is derived from an EMBL/GenBank/DDBJ whole genome shotgun (WGS) entry which is preliminary data.</text>
</comment>
<comment type="catalytic activity">
    <reaction evidence="8">
        <text>a (3R)-hydroxyacyl-[ACP] + UDP-N-acetyl-alpha-D-glucosamine = a UDP-3-O-[(3R)-3-hydroxyacyl]-N-acetyl-alpha-D-glucosamine + holo-[ACP]</text>
        <dbReference type="Rhea" id="RHEA:67812"/>
        <dbReference type="Rhea" id="RHEA-COMP:9685"/>
        <dbReference type="Rhea" id="RHEA-COMP:9945"/>
        <dbReference type="ChEBI" id="CHEBI:57705"/>
        <dbReference type="ChEBI" id="CHEBI:64479"/>
        <dbReference type="ChEBI" id="CHEBI:78827"/>
        <dbReference type="ChEBI" id="CHEBI:173225"/>
        <dbReference type="EC" id="2.3.1.129"/>
    </reaction>
</comment>
<dbReference type="InterPro" id="IPR011004">
    <property type="entry name" value="Trimer_LpxA-like_sf"/>
</dbReference>
<keyword evidence="7 8" id="KW-0012">Acyltransferase</keyword>
<dbReference type="Proteomes" id="UP000070226">
    <property type="component" value="Unassembled WGS sequence"/>
</dbReference>
<dbReference type="InterPro" id="IPR001451">
    <property type="entry name" value="Hexapep"/>
</dbReference>
<dbReference type="InterPro" id="IPR010137">
    <property type="entry name" value="Lipid_A_LpxA"/>
</dbReference>
<keyword evidence="4 8" id="KW-0808">Transferase</keyword>
<keyword evidence="1 8" id="KW-0963">Cytoplasm</keyword>
<dbReference type="SUPFAM" id="SSF51161">
    <property type="entry name" value="Trimeric LpxA-like enzymes"/>
    <property type="match status" value="1"/>
</dbReference>
<dbReference type="GO" id="GO:0009245">
    <property type="term" value="P:lipid A biosynthetic process"/>
    <property type="evidence" value="ECO:0007669"/>
    <property type="project" value="UniProtKB-UniRule"/>
</dbReference>
<dbReference type="InterPro" id="IPR018357">
    <property type="entry name" value="Hexapep_transf_CS"/>
</dbReference>
<dbReference type="PANTHER" id="PTHR43480:SF1">
    <property type="entry name" value="ACYL-[ACYL-CARRIER-PROTEIN]--UDP-N-ACETYLGLUCOSAMINE O-ACYLTRANSFERASE, MITOCHONDRIAL-RELATED"/>
    <property type="match status" value="1"/>
</dbReference>
<evidence type="ECO:0000256" key="6">
    <source>
        <dbReference type="ARBA" id="ARBA00023098"/>
    </source>
</evidence>
<dbReference type="PANTHER" id="PTHR43480">
    <property type="entry name" value="ACYL-[ACYL-CARRIER-PROTEIN]--UDP-N-ACETYLGLUCOSAMINE O-ACYLTRANSFERASE"/>
    <property type="match status" value="1"/>
</dbReference>
<evidence type="ECO:0000259" key="9">
    <source>
        <dbReference type="Pfam" id="PF13720"/>
    </source>
</evidence>
<dbReference type="Gene3D" id="1.20.1180.10">
    <property type="entry name" value="Udp N-acetylglucosamine O-acyltransferase, C-terminal domain"/>
    <property type="match status" value="1"/>
</dbReference>
<dbReference type="Pfam" id="PF00132">
    <property type="entry name" value="Hexapep"/>
    <property type="match status" value="2"/>
</dbReference>
<dbReference type="EC" id="2.3.1.129" evidence="8"/>
<evidence type="ECO:0000313" key="11">
    <source>
        <dbReference type="Proteomes" id="UP000070226"/>
    </source>
</evidence>
<dbReference type="UniPathway" id="UPA00359">
    <property type="reaction ID" value="UER00477"/>
</dbReference>
<comment type="subunit">
    <text evidence="8">Homotrimer.</text>
</comment>